<dbReference type="InterPro" id="IPR009081">
    <property type="entry name" value="PP-bd_ACP"/>
</dbReference>
<keyword evidence="6" id="KW-0443">Lipid metabolism</keyword>
<dbReference type="Gene3D" id="3.40.50.980">
    <property type="match status" value="2"/>
</dbReference>
<dbReference type="SUPFAM" id="SSF47336">
    <property type="entry name" value="ACP-like"/>
    <property type="match status" value="1"/>
</dbReference>
<dbReference type="CDD" id="cd19531">
    <property type="entry name" value="LCL_NRPS-like"/>
    <property type="match status" value="1"/>
</dbReference>
<evidence type="ECO:0000256" key="1">
    <source>
        <dbReference type="ARBA" id="ARBA00001957"/>
    </source>
</evidence>
<dbReference type="Gene3D" id="1.10.1200.10">
    <property type="entry name" value="ACP-like"/>
    <property type="match status" value="1"/>
</dbReference>
<feature type="compositionally biased region" description="Low complexity" evidence="7">
    <location>
        <begin position="644"/>
        <end position="659"/>
    </location>
</feature>
<dbReference type="FunFam" id="3.40.50.980:FF:000001">
    <property type="entry name" value="Non-ribosomal peptide synthetase"/>
    <property type="match status" value="1"/>
</dbReference>
<keyword evidence="5" id="KW-0276">Fatty acid metabolism</keyword>
<dbReference type="InterPro" id="IPR025110">
    <property type="entry name" value="AMP-bd_C"/>
</dbReference>
<dbReference type="Pfam" id="PF00501">
    <property type="entry name" value="AMP-binding"/>
    <property type="match status" value="2"/>
</dbReference>
<feature type="domain" description="Carrier" evidence="8">
    <location>
        <begin position="692"/>
        <end position="766"/>
    </location>
</feature>
<keyword evidence="4" id="KW-0597">Phosphoprotein</keyword>
<dbReference type="FunFam" id="3.40.50.12780:FF:000012">
    <property type="entry name" value="Non-ribosomal peptide synthetase"/>
    <property type="match status" value="1"/>
</dbReference>
<dbReference type="PROSITE" id="PS00012">
    <property type="entry name" value="PHOSPHOPANTETHEINE"/>
    <property type="match status" value="1"/>
</dbReference>
<dbReference type="GO" id="GO:0008610">
    <property type="term" value="P:lipid biosynthetic process"/>
    <property type="evidence" value="ECO:0007669"/>
    <property type="project" value="InterPro"/>
</dbReference>
<dbReference type="InterPro" id="IPR020845">
    <property type="entry name" value="AMP-binding_CS"/>
</dbReference>
<dbReference type="FunFam" id="3.30.559.10:FF:000012">
    <property type="entry name" value="Non-ribosomal peptide synthetase"/>
    <property type="match status" value="1"/>
</dbReference>
<sequence>MPDFSRTLPGVLLKLVHGPSAHAPLYTFLGDGDGEEIVWSAADLDVRARRIATALRERGAVGERVLLLYPPGLDYVAGFFGCLYAGAVAVPAYPPDPMRLERTLPRLRAIIQDARASVVLTTSGILELSDFVFEQAPDFRALHWMATDALPEGGERDWVAPEGVGAESLAFLQYTSGSTGTPKGVMLTHGNLLHNLSLIHGAFQARPDSVGVIWLPPYHDMGLIGGILEPLHGGFPVALMSPMAFLKRPMAWLEAVSRFGGTISGGPNFAFDLCVRKSTPEQRQALDLSRWEVAFCGAEPIRPETLERFMEAFGPSGFRREAFYPCYGLAEGTLIVSGGEKSAPPVSVTISGGALERHRAEEVGAAEPGARTLVGCGRTLAEQRIAIVDPETLERRAAGEVGEVWVSGASVAQGYWGREDATRETFQARIAREDGGPYLRTGDLGFLRPDGELYVTGRRKDLIILRGRNHYPQDLEATVEAAHAALRPGGGAVFAVEVAGEERAVVVQEIDVRRLGDLRKQLEVADVAVGAIRQRLAESHEVQAHAVVLIEPGSLPKTSSGKVQRHACRAAFLTGTLQEVMAWREELPGGPGSSSAAPLPSGSSMVPGNGTAAEGSGSGSSVPDSGASGPLASTGRADLPGVIGSSATGAGAGARDALGVSGSHASPIAGSGTRETAPGRDAVALVAKPDAEALVAWLRDVVARHVRMRREEIDVEAPVTRYGLDSLGAVELAHEVGTGTGLTVPMEWLLQGPSITSLARQLLSLRASAAGPASSTLRRRDVEGARAVSFAQARLWFLDKYAPGDVAYNLPAAVRLEGELDVAALEGSLTALAARHDAMRTSFGEQDGRPLQIISKDAVLPLARVSLTALPVGAREAEASRLAHEEARRPFDLTRGPLVRATLLTLDERTHVLVLVMHHAVSDGTSMAVLVREVSALYAALRDGRPSPLPALPLGYADYAEWQREWLDGAALTSQLDYWRKQLSGAPRLLELATDRPRPAERGTQGARVPVALDSRLAEAVRTLAVREGVTPFMVLLAGFQAVLARRSGQDDVSVGTAIAGRGRAELQGLVGFFVNTLVMRTRLSGAPTFRELLGRVRATAMGAFAHQDVPFEKLVEALQPTRERGHTPLFQVMFILQGAQVGAPVLPGLQSRLVDVHPGTAMFDLTLSLAESPRGFEGWLEYATDLFDADTVARLAGHLRVLLEAAVADPSRTVDALPWLDASESEHLRALSRGPDIEFPSDATVSARFAAQVARTPDAVALVAGETRLTYRELRARARALAHTLRQRGVGPESVVGLCVDRTAELAVGLLGILEAGAAYLPLDPAYPAQRLAAMWEDSGAKVLVSPRHLEDVVAVPAERRLFLDDVDPSVGGDFVRSASDARTLAYVLYTSGSTGRPKGVGVPHRTVMNFFRAMDAHVSPCPGTWLAMTSISFDISVLELLWSWTRGFQVVLAPTGLEPAALSETLEHHAVTHFQCTPSYARALVEEPRALHALGGLRQLLVGGEALPGGLATLLWAHVPTQLNMYGPTETTVWSSMHRVEAATTGTVSLGRPLANTGLYILDARLQPVPVGVPGELFIGGEGVVRGYLGRPDLTAERFVPDAFRDEPGTRMYRTGDRARWLADGTLEFLGRIDHQVKLRGFRIEPGEIEAALRTHPEVRDAVVAVREDVPGEQRLVAYVVPASVDADALREHLRSRLPGYMVPAAFVGLGALPLTPNGKVDRRALPA</sequence>
<dbReference type="Gene3D" id="3.40.50.12780">
    <property type="entry name" value="N-terminal domain of ligase-like"/>
    <property type="match status" value="1"/>
</dbReference>
<dbReference type="GO" id="GO:0005829">
    <property type="term" value="C:cytosol"/>
    <property type="evidence" value="ECO:0007669"/>
    <property type="project" value="TreeGrafter"/>
</dbReference>
<dbReference type="Pfam" id="PF00668">
    <property type="entry name" value="Condensation"/>
    <property type="match status" value="1"/>
</dbReference>
<feature type="region of interest" description="Disordered" evidence="7">
    <location>
        <begin position="586"/>
        <end position="678"/>
    </location>
</feature>
<reference evidence="9 10" key="1">
    <citation type="submission" date="2020-05" db="EMBL/GenBank/DDBJ databases">
        <authorList>
            <person name="Whitworth D."/>
        </authorList>
    </citation>
    <scope>NUCLEOTIDE SEQUENCE [LARGE SCALE GENOMIC DNA]</scope>
    <source>
        <strain evidence="9 10">CA046A</strain>
    </source>
</reference>
<dbReference type="GO" id="GO:0003824">
    <property type="term" value="F:catalytic activity"/>
    <property type="evidence" value="ECO:0007669"/>
    <property type="project" value="InterPro"/>
</dbReference>
<dbReference type="Gene3D" id="3.30.559.10">
    <property type="entry name" value="Chloramphenicol acetyltransferase-like domain"/>
    <property type="match status" value="1"/>
</dbReference>
<evidence type="ECO:0000256" key="4">
    <source>
        <dbReference type="ARBA" id="ARBA00022553"/>
    </source>
</evidence>
<dbReference type="Gene3D" id="2.30.38.10">
    <property type="entry name" value="Luciferase, Domain 3"/>
    <property type="match status" value="1"/>
</dbReference>
<dbReference type="InterPro" id="IPR010071">
    <property type="entry name" value="AA_adenyl_dom"/>
</dbReference>
<dbReference type="InterPro" id="IPR045851">
    <property type="entry name" value="AMP-bd_C_sf"/>
</dbReference>
<dbReference type="Proteomes" id="UP000528460">
    <property type="component" value="Unassembled WGS sequence"/>
</dbReference>
<dbReference type="GO" id="GO:0044550">
    <property type="term" value="P:secondary metabolite biosynthetic process"/>
    <property type="evidence" value="ECO:0007669"/>
    <property type="project" value="UniProtKB-ARBA"/>
</dbReference>
<comment type="caution">
    <text evidence="9">The sequence shown here is derived from an EMBL/GenBank/DDBJ whole genome shotgun (WGS) entry which is preliminary data.</text>
</comment>
<dbReference type="GO" id="GO:0043041">
    <property type="term" value="P:amino acid activation for nonribosomal peptide biosynthetic process"/>
    <property type="evidence" value="ECO:0007669"/>
    <property type="project" value="TreeGrafter"/>
</dbReference>
<dbReference type="SUPFAM" id="SSF52777">
    <property type="entry name" value="CoA-dependent acyltransferases"/>
    <property type="match status" value="2"/>
</dbReference>
<accession>A0A7Y4NI55</accession>
<evidence type="ECO:0000259" key="8">
    <source>
        <dbReference type="PROSITE" id="PS50075"/>
    </source>
</evidence>
<evidence type="ECO:0000256" key="7">
    <source>
        <dbReference type="SAM" id="MobiDB-lite"/>
    </source>
</evidence>
<dbReference type="PANTHER" id="PTHR45527">
    <property type="entry name" value="NONRIBOSOMAL PEPTIDE SYNTHETASE"/>
    <property type="match status" value="1"/>
</dbReference>
<dbReference type="Gene3D" id="3.30.559.30">
    <property type="entry name" value="Nonribosomal peptide synthetase, condensation domain"/>
    <property type="match status" value="1"/>
</dbReference>
<dbReference type="InterPro" id="IPR042099">
    <property type="entry name" value="ANL_N_sf"/>
</dbReference>
<dbReference type="PROSITE" id="PS50075">
    <property type="entry name" value="CARRIER"/>
    <property type="match status" value="1"/>
</dbReference>
<evidence type="ECO:0000313" key="9">
    <source>
        <dbReference type="EMBL" id="NOK14306.1"/>
    </source>
</evidence>
<evidence type="ECO:0000256" key="5">
    <source>
        <dbReference type="ARBA" id="ARBA00022832"/>
    </source>
</evidence>
<dbReference type="GO" id="GO:0006631">
    <property type="term" value="P:fatty acid metabolic process"/>
    <property type="evidence" value="ECO:0007669"/>
    <property type="project" value="UniProtKB-KW"/>
</dbReference>
<feature type="compositionally biased region" description="Low complexity" evidence="7">
    <location>
        <begin position="593"/>
        <end position="604"/>
    </location>
</feature>
<evidence type="ECO:0000256" key="3">
    <source>
        <dbReference type="ARBA" id="ARBA00022450"/>
    </source>
</evidence>
<comment type="cofactor">
    <cofactor evidence="1">
        <name>pantetheine 4'-phosphate</name>
        <dbReference type="ChEBI" id="CHEBI:47942"/>
    </cofactor>
</comment>
<dbReference type="Pfam" id="PF23024">
    <property type="entry name" value="AMP-dom_DIP2-like"/>
    <property type="match status" value="1"/>
</dbReference>
<evidence type="ECO:0000256" key="6">
    <source>
        <dbReference type="ARBA" id="ARBA00023098"/>
    </source>
</evidence>
<dbReference type="EMBL" id="JABFJW010000446">
    <property type="protein sequence ID" value="NOK14306.1"/>
    <property type="molecule type" value="Genomic_DNA"/>
</dbReference>
<dbReference type="InterPro" id="IPR020806">
    <property type="entry name" value="PKS_PP-bd"/>
</dbReference>
<dbReference type="InterPro" id="IPR000873">
    <property type="entry name" value="AMP-dep_synth/lig_dom"/>
</dbReference>
<dbReference type="InterPro" id="IPR023213">
    <property type="entry name" value="CAT-like_dom_sf"/>
</dbReference>
<dbReference type="InterPro" id="IPR006162">
    <property type="entry name" value="Ppantetheine_attach_site"/>
</dbReference>
<dbReference type="SUPFAM" id="SSF56801">
    <property type="entry name" value="Acetyl-CoA synthetase-like"/>
    <property type="match status" value="2"/>
</dbReference>
<name>A0A7Y4NI55_9BACT</name>
<dbReference type="InterPro" id="IPR036736">
    <property type="entry name" value="ACP-like_sf"/>
</dbReference>
<feature type="compositionally biased region" description="Low complexity" evidence="7">
    <location>
        <begin position="619"/>
        <end position="629"/>
    </location>
</feature>
<dbReference type="NCBIfam" id="TIGR01733">
    <property type="entry name" value="AA-adenyl-dom"/>
    <property type="match status" value="1"/>
</dbReference>
<dbReference type="Pfam" id="PF00550">
    <property type="entry name" value="PP-binding"/>
    <property type="match status" value="1"/>
</dbReference>
<dbReference type="FunFam" id="3.30.300.30:FF:000010">
    <property type="entry name" value="Enterobactin synthetase component F"/>
    <property type="match status" value="1"/>
</dbReference>
<feature type="non-terminal residue" evidence="9">
    <location>
        <position position="1730"/>
    </location>
</feature>
<dbReference type="PANTHER" id="PTHR45527:SF1">
    <property type="entry name" value="FATTY ACID SYNTHASE"/>
    <property type="match status" value="1"/>
</dbReference>
<protein>
    <submittedName>
        <fullName evidence="9">Amino acid adenylation domain-containing protein</fullName>
    </submittedName>
</protein>
<dbReference type="GO" id="GO:0031177">
    <property type="term" value="F:phosphopantetheine binding"/>
    <property type="evidence" value="ECO:0007669"/>
    <property type="project" value="InterPro"/>
</dbReference>
<dbReference type="InterPro" id="IPR001242">
    <property type="entry name" value="Condensation_dom"/>
</dbReference>
<organism evidence="9 10">
    <name type="scientific">Corallococcus exercitus</name>
    <dbReference type="NCBI Taxonomy" id="2316736"/>
    <lineage>
        <taxon>Bacteria</taxon>
        <taxon>Pseudomonadati</taxon>
        <taxon>Myxococcota</taxon>
        <taxon>Myxococcia</taxon>
        <taxon>Myxococcales</taxon>
        <taxon>Cystobacterineae</taxon>
        <taxon>Myxococcaceae</taxon>
        <taxon>Corallococcus</taxon>
    </lineage>
</organism>
<gene>
    <name evidence="9" type="ORF">HNS30_35235</name>
</gene>
<dbReference type="PROSITE" id="PS00455">
    <property type="entry name" value="AMP_BINDING"/>
    <property type="match status" value="2"/>
</dbReference>
<dbReference type="Pfam" id="PF13193">
    <property type="entry name" value="AMP-binding_C"/>
    <property type="match status" value="1"/>
</dbReference>
<dbReference type="FunFam" id="2.30.38.10:FF:000001">
    <property type="entry name" value="Non-ribosomal peptide synthetase PvdI"/>
    <property type="match status" value="1"/>
</dbReference>
<dbReference type="CDD" id="cd05930">
    <property type="entry name" value="A_NRPS"/>
    <property type="match status" value="1"/>
</dbReference>
<dbReference type="InterPro" id="IPR040097">
    <property type="entry name" value="FAAL/FAAC"/>
</dbReference>
<proteinExistence type="inferred from homology"/>
<dbReference type="CDD" id="cd05931">
    <property type="entry name" value="FAAL"/>
    <property type="match status" value="1"/>
</dbReference>
<comment type="similarity">
    <text evidence="2">Belongs to the ATP-dependent AMP-binding enzyme family.</text>
</comment>
<dbReference type="Gene3D" id="3.30.300.30">
    <property type="match status" value="2"/>
</dbReference>
<dbReference type="GO" id="GO:0071766">
    <property type="term" value="P:Actinobacterium-type cell wall biogenesis"/>
    <property type="evidence" value="ECO:0007669"/>
    <property type="project" value="UniProtKB-ARBA"/>
</dbReference>
<evidence type="ECO:0000256" key="2">
    <source>
        <dbReference type="ARBA" id="ARBA00006432"/>
    </source>
</evidence>
<evidence type="ECO:0000313" key="10">
    <source>
        <dbReference type="Proteomes" id="UP000528460"/>
    </source>
</evidence>
<keyword evidence="3" id="KW-0596">Phosphopantetheine</keyword>
<dbReference type="FunFam" id="3.40.50.12780:FF:000013">
    <property type="entry name" value="Long-chain-fatty-acid--AMP ligase FadD32"/>
    <property type="match status" value="1"/>
</dbReference>
<dbReference type="SMART" id="SM00823">
    <property type="entry name" value="PKS_PP"/>
    <property type="match status" value="1"/>
</dbReference>